<dbReference type="HAMAP" id="MF_01374">
    <property type="entry name" value="Glyoxalase_2"/>
    <property type="match status" value="1"/>
</dbReference>
<feature type="binding site" evidence="7">
    <location>
        <position position="66"/>
    </location>
    <ligand>
        <name>Zn(2+)</name>
        <dbReference type="ChEBI" id="CHEBI:29105"/>
        <label>2</label>
    </ligand>
</feature>
<gene>
    <name evidence="7 9" type="primary">gloB</name>
    <name evidence="9" type="ORF">ACFPOC_11170</name>
</gene>
<comment type="similarity">
    <text evidence="3 7">Belongs to the metallo-beta-lactamase superfamily. Glyoxalase II family.</text>
</comment>
<dbReference type="PIRSF" id="PIRSF005457">
    <property type="entry name" value="Glx"/>
    <property type="match status" value="1"/>
</dbReference>
<reference evidence="10" key="1">
    <citation type="journal article" date="2019" name="Int. J. Syst. Evol. Microbiol.">
        <title>The Global Catalogue of Microorganisms (GCM) 10K type strain sequencing project: providing services to taxonomists for standard genome sequencing and annotation.</title>
        <authorList>
            <consortium name="The Broad Institute Genomics Platform"/>
            <consortium name="The Broad Institute Genome Sequencing Center for Infectious Disease"/>
            <person name="Wu L."/>
            <person name="Ma J."/>
        </authorList>
    </citation>
    <scope>NUCLEOTIDE SEQUENCE [LARGE SCALE GENOMIC DNA]</scope>
    <source>
        <strain evidence="10">KACC 11588</strain>
    </source>
</reference>
<dbReference type="InterPro" id="IPR032282">
    <property type="entry name" value="HAGH_C"/>
</dbReference>
<evidence type="ECO:0000256" key="7">
    <source>
        <dbReference type="HAMAP-Rule" id="MF_01374"/>
    </source>
</evidence>
<comment type="subunit">
    <text evidence="7">Monomer.</text>
</comment>
<dbReference type="EMBL" id="JBHSNA010000009">
    <property type="protein sequence ID" value="MFC5566971.1"/>
    <property type="molecule type" value="Genomic_DNA"/>
</dbReference>
<dbReference type="SMART" id="SM00849">
    <property type="entry name" value="Lactamase_B"/>
    <property type="match status" value="1"/>
</dbReference>
<dbReference type="CDD" id="cd07723">
    <property type="entry name" value="hydroxyacylglutathione_hydrolase_MBL-fold"/>
    <property type="match status" value="1"/>
</dbReference>
<organism evidence="9 10">
    <name type="scientific">Rubellimicrobium aerolatum</name>
    <dbReference type="NCBI Taxonomy" id="490979"/>
    <lineage>
        <taxon>Bacteria</taxon>
        <taxon>Pseudomonadati</taxon>
        <taxon>Pseudomonadota</taxon>
        <taxon>Alphaproteobacteria</taxon>
        <taxon>Rhodobacterales</taxon>
        <taxon>Roseobacteraceae</taxon>
        <taxon>Rubellimicrobium</taxon>
    </lineage>
</organism>
<dbReference type="EC" id="3.1.2.6" evidence="7"/>
<comment type="caution">
    <text evidence="9">The sequence shown here is derived from an EMBL/GenBank/DDBJ whole genome shotgun (WGS) entry which is preliminary data.</text>
</comment>
<dbReference type="NCBIfam" id="TIGR03413">
    <property type="entry name" value="GSH_gloB"/>
    <property type="match status" value="1"/>
</dbReference>
<name>A0ABW0SDD9_9RHOB</name>
<comment type="function">
    <text evidence="7">Thiolesterase that catalyzes the hydrolysis of S-D-lactoyl-glutathione to form glutathione and D-lactic acid.</text>
</comment>
<feature type="binding site" evidence="7">
    <location>
        <position position="136"/>
    </location>
    <ligand>
        <name>Zn(2+)</name>
        <dbReference type="ChEBI" id="CHEBI:29105"/>
        <label>1</label>
    </ligand>
</feature>
<protein>
    <recommendedName>
        <fullName evidence="7">Hydroxyacylglutathione hydrolase</fullName>
        <ecNumber evidence="7">3.1.2.6</ecNumber>
    </recommendedName>
    <alternativeName>
        <fullName evidence="7">Glyoxalase II</fullName>
        <shortName evidence="7">Glx II</shortName>
    </alternativeName>
</protein>
<evidence type="ECO:0000313" key="9">
    <source>
        <dbReference type="EMBL" id="MFC5566971.1"/>
    </source>
</evidence>
<keyword evidence="10" id="KW-1185">Reference proteome</keyword>
<evidence type="ECO:0000256" key="6">
    <source>
        <dbReference type="ARBA" id="ARBA00022833"/>
    </source>
</evidence>
<feature type="binding site" evidence="7">
    <location>
        <position position="61"/>
    </location>
    <ligand>
        <name>Zn(2+)</name>
        <dbReference type="ChEBI" id="CHEBI:29105"/>
        <label>1</label>
    </ligand>
</feature>
<evidence type="ECO:0000256" key="5">
    <source>
        <dbReference type="ARBA" id="ARBA00022801"/>
    </source>
</evidence>
<comment type="catalytic activity">
    <reaction evidence="1 7">
        <text>an S-(2-hydroxyacyl)glutathione + H2O = a 2-hydroxy carboxylate + glutathione + H(+)</text>
        <dbReference type="Rhea" id="RHEA:21864"/>
        <dbReference type="ChEBI" id="CHEBI:15377"/>
        <dbReference type="ChEBI" id="CHEBI:15378"/>
        <dbReference type="ChEBI" id="CHEBI:57925"/>
        <dbReference type="ChEBI" id="CHEBI:58896"/>
        <dbReference type="ChEBI" id="CHEBI:71261"/>
        <dbReference type="EC" id="3.1.2.6"/>
    </reaction>
</comment>
<evidence type="ECO:0000256" key="3">
    <source>
        <dbReference type="ARBA" id="ARBA00006759"/>
    </source>
</evidence>
<keyword evidence="4 7" id="KW-0479">Metal-binding</keyword>
<dbReference type="InterPro" id="IPR017782">
    <property type="entry name" value="Hydroxyacylglutathione_Hdrlase"/>
</dbReference>
<feature type="domain" description="Metallo-beta-lactamase" evidence="8">
    <location>
        <begin position="18"/>
        <end position="174"/>
    </location>
</feature>
<dbReference type="Proteomes" id="UP001596056">
    <property type="component" value="Unassembled WGS sequence"/>
</dbReference>
<evidence type="ECO:0000259" key="8">
    <source>
        <dbReference type="SMART" id="SM00849"/>
    </source>
</evidence>
<dbReference type="RefSeq" id="WP_209839594.1">
    <property type="nucleotide sequence ID" value="NZ_JAGGJP010000005.1"/>
</dbReference>
<evidence type="ECO:0000256" key="4">
    <source>
        <dbReference type="ARBA" id="ARBA00022723"/>
    </source>
</evidence>
<feature type="binding site" evidence="7">
    <location>
        <position position="65"/>
    </location>
    <ligand>
        <name>Zn(2+)</name>
        <dbReference type="ChEBI" id="CHEBI:29105"/>
        <label>2</label>
    </ligand>
</feature>
<evidence type="ECO:0000256" key="1">
    <source>
        <dbReference type="ARBA" id="ARBA00001623"/>
    </source>
</evidence>
<feature type="binding site" evidence="7">
    <location>
        <position position="174"/>
    </location>
    <ligand>
        <name>Zn(2+)</name>
        <dbReference type="ChEBI" id="CHEBI:29105"/>
        <label>2</label>
    </ligand>
</feature>
<dbReference type="GO" id="GO:0004416">
    <property type="term" value="F:hydroxyacylglutathione hydrolase activity"/>
    <property type="evidence" value="ECO:0007669"/>
    <property type="project" value="UniProtKB-EC"/>
</dbReference>
<dbReference type="InterPro" id="IPR035680">
    <property type="entry name" value="Clx_II_MBL"/>
</dbReference>
<dbReference type="Gene3D" id="3.60.15.10">
    <property type="entry name" value="Ribonuclease Z/Hydroxyacylglutathione hydrolase-like"/>
    <property type="match status" value="1"/>
</dbReference>
<feature type="binding site" evidence="7">
    <location>
        <position position="136"/>
    </location>
    <ligand>
        <name>Zn(2+)</name>
        <dbReference type="ChEBI" id="CHEBI:29105"/>
        <label>2</label>
    </ligand>
</feature>
<dbReference type="SUPFAM" id="SSF56281">
    <property type="entry name" value="Metallo-hydrolase/oxidoreductase"/>
    <property type="match status" value="1"/>
</dbReference>
<dbReference type="InterPro" id="IPR036866">
    <property type="entry name" value="RibonucZ/Hydroxyglut_hydro"/>
</dbReference>
<keyword evidence="6 7" id="KW-0862">Zinc</keyword>
<dbReference type="InterPro" id="IPR001279">
    <property type="entry name" value="Metallo-B-lactamas"/>
</dbReference>
<dbReference type="Pfam" id="PF16123">
    <property type="entry name" value="HAGH_C"/>
    <property type="match status" value="1"/>
</dbReference>
<comment type="pathway">
    <text evidence="2 7">Secondary metabolite metabolism; methylglyoxal degradation; (R)-lactate from methylglyoxal: step 2/2.</text>
</comment>
<dbReference type="Pfam" id="PF00753">
    <property type="entry name" value="Lactamase_B"/>
    <property type="match status" value="1"/>
</dbReference>
<feature type="binding site" evidence="7">
    <location>
        <position position="117"/>
    </location>
    <ligand>
        <name>Zn(2+)</name>
        <dbReference type="ChEBI" id="CHEBI:29105"/>
        <label>1</label>
    </ligand>
</feature>
<accession>A0ABW0SDD9</accession>
<dbReference type="InterPro" id="IPR050110">
    <property type="entry name" value="Glyoxalase_II_hydrolase"/>
</dbReference>
<comment type="cofactor">
    <cofactor evidence="7">
        <name>Zn(2+)</name>
        <dbReference type="ChEBI" id="CHEBI:29105"/>
    </cofactor>
    <text evidence="7">Binds 2 Zn(2+) ions per subunit.</text>
</comment>
<dbReference type="PANTHER" id="PTHR43705">
    <property type="entry name" value="HYDROXYACYLGLUTATHIONE HYDROLASE"/>
    <property type="match status" value="1"/>
</dbReference>
<proteinExistence type="inferred from homology"/>
<feature type="binding site" evidence="7">
    <location>
        <position position="63"/>
    </location>
    <ligand>
        <name>Zn(2+)</name>
        <dbReference type="ChEBI" id="CHEBI:29105"/>
        <label>1</label>
    </ligand>
</feature>
<evidence type="ECO:0000256" key="2">
    <source>
        <dbReference type="ARBA" id="ARBA00004963"/>
    </source>
</evidence>
<sequence>MPDRAPALTLVTVPCLRDNYAFLLHDEGSGATALVDAPEAAPIRAELDRRGWRLSDILLTHHHDDHIAGVEALREGARVIGNAADAGRLPRLDLAVNPGGRLEVCGEAVEVIDTPGHTVGHVSFHFPRSGYAFTADTLMALGCGRLFEGTAAQMWESLQRLRALPPGTVVCSGHEYTEGNARFALSVDGGNARLRARADAVQAARAKGEPTVPSRLADEIATNPFLRADAPDLISALDLKGRPAAEVFATLRSAKDRF</sequence>
<keyword evidence="5 7" id="KW-0378">Hydrolase</keyword>
<dbReference type="PANTHER" id="PTHR43705:SF1">
    <property type="entry name" value="HYDROXYACYLGLUTATHIONE HYDROLASE GLOB"/>
    <property type="match status" value="1"/>
</dbReference>
<evidence type="ECO:0000313" key="10">
    <source>
        <dbReference type="Proteomes" id="UP001596056"/>
    </source>
</evidence>